<name>A0A4Q9JVC6_9BACT</name>
<dbReference type="InterPro" id="IPR011051">
    <property type="entry name" value="RmlC_Cupin_sf"/>
</dbReference>
<dbReference type="PANTHER" id="PTHR13903">
    <property type="entry name" value="PIRIN-RELATED"/>
    <property type="match status" value="1"/>
</dbReference>
<sequence length="279" mass="32030">MQRKIEKLICGRETIDGAGVKLTRVLGPQTIKEFDPILMLDCFDSTNFNDYKASFPMHPHRGIETISYVYEGSMTHKDSLGNTDTIQNGQVQWMSAGSGILHEEILHPSTRMLGVQLWLNLPQKDKMSDPFYKSIKEDEIKELELENGKMRILAGEYQGENGYKSKFLPFDYYDIHLNPNATQMIHTKKDYFVMLFLLQGDAFINDQLVKEKTAIKLSLGEYFELKSTDKKAQILFMSSTPLNEPCEWGGPIVMNTKEELNLAFEELRNGTFLKTNTNY</sequence>
<dbReference type="EMBL" id="QPGR01000003">
    <property type="protein sequence ID" value="TBR81754.1"/>
    <property type="molecule type" value="Genomic_DNA"/>
</dbReference>
<feature type="binding site" evidence="2">
    <location>
        <position position="104"/>
    </location>
    <ligand>
        <name>Fe cation</name>
        <dbReference type="ChEBI" id="CHEBI:24875"/>
    </ligand>
</feature>
<feature type="domain" description="Pirin N-terminal" evidence="4">
    <location>
        <begin position="21"/>
        <end position="119"/>
    </location>
</feature>
<dbReference type="Pfam" id="PF05726">
    <property type="entry name" value="Pirin_C"/>
    <property type="match status" value="1"/>
</dbReference>
<protein>
    <submittedName>
        <fullName evidence="6">Pirin family protein</fullName>
    </submittedName>
</protein>
<comment type="cofactor">
    <cofactor evidence="2">
        <name>Fe cation</name>
        <dbReference type="ChEBI" id="CHEBI:24875"/>
    </cofactor>
    <text evidence="2">Binds 1 Fe cation per subunit.</text>
</comment>
<organism evidence="6 7">
    <name type="scientific">Campylobacter novaezeelandiae</name>
    <dbReference type="NCBI Taxonomy" id="2267891"/>
    <lineage>
        <taxon>Bacteria</taxon>
        <taxon>Pseudomonadati</taxon>
        <taxon>Campylobacterota</taxon>
        <taxon>Epsilonproteobacteria</taxon>
        <taxon>Campylobacterales</taxon>
        <taxon>Campylobacteraceae</taxon>
        <taxon>Campylobacter</taxon>
    </lineage>
</organism>
<evidence type="ECO:0000259" key="5">
    <source>
        <dbReference type="Pfam" id="PF05726"/>
    </source>
</evidence>
<feature type="binding site" evidence="2">
    <location>
        <position position="58"/>
    </location>
    <ligand>
        <name>Fe cation</name>
        <dbReference type="ChEBI" id="CHEBI:24875"/>
    </ligand>
</feature>
<evidence type="ECO:0000256" key="2">
    <source>
        <dbReference type="PIRSR" id="PIRSR006232-1"/>
    </source>
</evidence>
<reference evidence="6 7" key="1">
    <citation type="submission" date="2018-07" db="EMBL/GenBank/DDBJ databases">
        <title>Campylobacter zealandensis sp. nov., isolated from birds and water in New Zealand.</title>
        <authorList>
            <person name="Wilkinson D.A."/>
            <person name="Biggs P.J."/>
            <person name="French N.P."/>
            <person name="Midwinter A.C."/>
        </authorList>
    </citation>
    <scope>NUCLEOTIDE SEQUENCE [LARGE SCALE GENOMIC DNA]</scope>
    <source>
        <strain evidence="6 7">B423b</strain>
    </source>
</reference>
<dbReference type="Pfam" id="PF02678">
    <property type="entry name" value="Pirin"/>
    <property type="match status" value="1"/>
</dbReference>
<dbReference type="PANTHER" id="PTHR13903:SF8">
    <property type="entry name" value="PIRIN"/>
    <property type="match status" value="1"/>
</dbReference>
<dbReference type="Gene3D" id="2.60.120.10">
    <property type="entry name" value="Jelly Rolls"/>
    <property type="match status" value="2"/>
</dbReference>
<dbReference type="PIRSF" id="PIRSF006232">
    <property type="entry name" value="Pirin"/>
    <property type="match status" value="1"/>
</dbReference>
<dbReference type="InterPro" id="IPR014710">
    <property type="entry name" value="RmlC-like_jellyroll"/>
</dbReference>
<gene>
    <name evidence="6" type="ORF">DU473_02400</name>
</gene>
<evidence type="ECO:0000259" key="4">
    <source>
        <dbReference type="Pfam" id="PF02678"/>
    </source>
</evidence>
<dbReference type="AlphaFoldDB" id="A0A4Q9JVC6"/>
<accession>A0A4Q9JVC6</accession>
<feature type="binding site" evidence="2">
    <location>
        <position position="60"/>
    </location>
    <ligand>
        <name>Fe cation</name>
        <dbReference type="ChEBI" id="CHEBI:24875"/>
    </ligand>
</feature>
<feature type="binding site" evidence="2">
    <location>
        <position position="102"/>
    </location>
    <ligand>
        <name>Fe cation</name>
        <dbReference type="ChEBI" id="CHEBI:24875"/>
    </ligand>
</feature>
<dbReference type="InterPro" id="IPR012093">
    <property type="entry name" value="Pirin"/>
</dbReference>
<feature type="domain" description="Pirin C-terminal" evidence="5">
    <location>
        <begin position="172"/>
        <end position="272"/>
    </location>
</feature>
<keyword evidence="7" id="KW-1185">Reference proteome</keyword>
<dbReference type="SUPFAM" id="SSF51182">
    <property type="entry name" value="RmlC-like cupins"/>
    <property type="match status" value="1"/>
</dbReference>
<dbReference type="RefSeq" id="WP_131186461.1">
    <property type="nucleotide sequence ID" value="NZ_QPGR01000003.1"/>
</dbReference>
<dbReference type="InterPro" id="IPR003829">
    <property type="entry name" value="Pirin_N_dom"/>
</dbReference>
<evidence type="ECO:0000313" key="7">
    <source>
        <dbReference type="Proteomes" id="UP000292583"/>
    </source>
</evidence>
<dbReference type="CDD" id="cd02247">
    <property type="entry name" value="cupin_pirin_C"/>
    <property type="match status" value="1"/>
</dbReference>
<comment type="caution">
    <text evidence="6">The sequence shown here is derived from an EMBL/GenBank/DDBJ whole genome shotgun (WGS) entry which is preliminary data.</text>
</comment>
<dbReference type="OrthoDB" id="9780903at2"/>
<proteinExistence type="inferred from homology"/>
<dbReference type="Proteomes" id="UP000292583">
    <property type="component" value="Unassembled WGS sequence"/>
</dbReference>
<dbReference type="GO" id="GO:0046872">
    <property type="term" value="F:metal ion binding"/>
    <property type="evidence" value="ECO:0007669"/>
    <property type="project" value="UniProtKB-KW"/>
</dbReference>
<keyword evidence="2" id="KW-0408">Iron</keyword>
<dbReference type="InterPro" id="IPR008778">
    <property type="entry name" value="Pirin_C_dom"/>
</dbReference>
<comment type="similarity">
    <text evidence="1 3">Belongs to the pirin family.</text>
</comment>
<evidence type="ECO:0000256" key="1">
    <source>
        <dbReference type="ARBA" id="ARBA00008416"/>
    </source>
</evidence>
<keyword evidence="2" id="KW-0479">Metal-binding</keyword>
<evidence type="ECO:0000256" key="3">
    <source>
        <dbReference type="RuleBase" id="RU003457"/>
    </source>
</evidence>
<dbReference type="CDD" id="cd02909">
    <property type="entry name" value="cupin_pirin_N"/>
    <property type="match status" value="1"/>
</dbReference>
<evidence type="ECO:0000313" key="6">
    <source>
        <dbReference type="EMBL" id="TBR81754.1"/>
    </source>
</evidence>